<protein>
    <recommendedName>
        <fullName evidence="4">Outer membrane protein beta-barrel domain-containing protein</fullName>
    </recommendedName>
</protein>
<organism evidence="2 3">
    <name type="scientific">Rufibacter roseus</name>
    <dbReference type="NCBI Taxonomy" id="1567108"/>
    <lineage>
        <taxon>Bacteria</taxon>
        <taxon>Pseudomonadati</taxon>
        <taxon>Bacteroidota</taxon>
        <taxon>Cytophagia</taxon>
        <taxon>Cytophagales</taxon>
        <taxon>Hymenobacteraceae</taxon>
        <taxon>Rufibacter</taxon>
    </lineage>
</organism>
<dbReference type="Proteomes" id="UP001596405">
    <property type="component" value="Unassembled WGS sequence"/>
</dbReference>
<keyword evidence="1" id="KW-0732">Signal</keyword>
<sequence length="222" mass="24671">MNRILLAVALSLLFVQVQGQQLAHETNQTNSTDYYRSQTLHSGFKPVTAKRDSTQTIEWEEPGKAIPYLLLKASVNASAFSSNDHKVPLARIEAEVPVFKEVVHVGLIAMPTAIQHSQEDSELKVFGGLSAGIHFPFNKVIDPEERFSFSGIKPFMRGYATVNTGNSEESENPDAGSNWIFYAAYDLGLDWTLVKIGESRLGISAFSTNMKFWNFGLVLKLQ</sequence>
<feature type="signal peptide" evidence="1">
    <location>
        <begin position="1"/>
        <end position="19"/>
    </location>
</feature>
<evidence type="ECO:0008006" key="4">
    <source>
        <dbReference type="Google" id="ProtNLM"/>
    </source>
</evidence>
<accession>A0ABW2DNJ8</accession>
<evidence type="ECO:0000313" key="2">
    <source>
        <dbReference type="EMBL" id="MFC6998341.1"/>
    </source>
</evidence>
<proteinExistence type="predicted"/>
<evidence type="ECO:0000256" key="1">
    <source>
        <dbReference type="SAM" id="SignalP"/>
    </source>
</evidence>
<evidence type="ECO:0000313" key="3">
    <source>
        <dbReference type="Proteomes" id="UP001596405"/>
    </source>
</evidence>
<comment type="caution">
    <text evidence="2">The sequence shown here is derived from an EMBL/GenBank/DDBJ whole genome shotgun (WGS) entry which is preliminary data.</text>
</comment>
<keyword evidence="3" id="KW-1185">Reference proteome</keyword>
<reference evidence="3" key="1">
    <citation type="journal article" date="2019" name="Int. J. Syst. Evol. Microbiol.">
        <title>The Global Catalogue of Microorganisms (GCM) 10K type strain sequencing project: providing services to taxonomists for standard genome sequencing and annotation.</title>
        <authorList>
            <consortium name="The Broad Institute Genomics Platform"/>
            <consortium name="The Broad Institute Genome Sequencing Center for Infectious Disease"/>
            <person name="Wu L."/>
            <person name="Ma J."/>
        </authorList>
    </citation>
    <scope>NUCLEOTIDE SEQUENCE [LARGE SCALE GENOMIC DNA]</scope>
    <source>
        <strain evidence="3">CGMCC 4.7393</strain>
    </source>
</reference>
<name>A0ABW2DNJ8_9BACT</name>
<dbReference type="EMBL" id="JBHSYQ010000005">
    <property type="protein sequence ID" value="MFC6998341.1"/>
    <property type="molecule type" value="Genomic_DNA"/>
</dbReference>
<dbReference type="RefSeq" id="WP_066617799.1">
    <property type="nucleotide sequence ID" value="NZ_JBHSYQ010000005.1"/>
</dbReference>
<gene>
    <name evidence="2" type="ORF">ACFQHR_11950</name>
</gene>
<feature type="chain" id="PRO_5046086207" description="Outer membrane protein beta-barrel domain-containing protein" evidence="1">
    <location>
        <begin position="20"/>
        <end position="222"/>
    </location>
</feature>